<dbReference type="GO" id="GO:0044550">
    <property type="term" value="P:secondary metabolite biosynthetic process"/>
    <property type="evidence" value="ECO:0007669"/>
    <property type="project" value="TreeGrafter"/>
</dbReference>
<dbReference type="GeneID" id="30969214"/>
<evidence type="ECO:0000259" key="1">
    <source>
        <dbReference type="Pfam" id="PF00109"/>
    </source>
</evidence>
<dbReference type="InterPro" id="IPR016039">
    <property type="entry name" value="Thiolase-like"/>
</dbReference>
<proteinExistence type="predicted"/>
<protein>
    <recommendedName>
        <fullName evidence="1">Beta-ketoacyl synthase-like N-terminal domain-containing protein</fullName>
    </recommendedName>
</protein>
<dbReference type="PANTHER" id="PTHR43775">
    <property type="entry name" value="FATTY ACID SYNTHASE"/>
    <property type="match status" value="1"/>
</dbReference>
<dbReference type="GO" id="GO:0006633">
    <property type="term" value="P:fatty acid biosynthetic process"/>
    <property type="evidence" value="ECO:0007669"/>
    <property type="project" value="TreeGrafter"/>
</dbReference>
<evidence type="ECO:0000313" key="3">
    <source>
        <dbReference type="Proteomes" id="UP000184546"/>
    </source>
</evidence>
<name>A0A1L9X8F7_ASPA1</name>
<dbReference type="OrthoDB" id="4506220at2759"/>
<keyword evidence="3" id="KW-1185">Reference proteome</keyword>
<dbReference type="InterPro" id="IPR050091">
    <property type="entry name" value="PKS_NRPS_Biosynth_Enz"/>
</dbReference>
<sequence length="67" mass="7389">MLVAGASLWLTPEHNEEHGKMRMTQSATGKCHSFDTKADGYAKAEGMNIVYLKRLDDPCAMETRSAS</sequence>
<dbReference type="InterPro" id="IPR014030">
    <property type="entry name" value="Ketoacyl_synth_N"/>
</dbReference>
<accession>A0A1L9X8F7</accession>
<dbReference type="AlphaFoldDB" id="A0A1L9X8F7"/>
<dbReference type="PANTHER" id="PTHR43775:SF18">
    <property type="entry name" value="ENZYME, PUTATIVE (JCVI)-RELATED"/>
    <property type="match status" value="1"/>
</dbReference>
<evidence type="ECO:0000313" key="2">
    <source>
        <dbReference type="EMBL" id="OJK04727.1"/>
    </source>
</evidence>
<dbReference type="STRING" id="690307.A0A1L9X8F7"/>
<reference evidence="3" key="1">
    <citation type="journal article" date="2017" name="Genome Biol.">
        <title>Comparative genomics reveals high biological diversity and specific adaptations in the industrially and medically important fungal genus Aspergillus.</title>
        <authorList>
            <person name="de Vries R.P."/>
            <person name="Riley R."/>
            <person name="Wiebenga A."/>
            <person name="Aguilar-Osorio G."/>
            <person name="Amillis S."/>
            <person name="Uchima C.A."/>
            <person name="Anderluh G."/>
            <person name="Asadollahi M."/>
            <person name="Askin M."/>
            <person name="Barry K."/>
            <person name="Battaglia E."/>
            <person name="Bayram O."/>
            <person name="Benocci T."/>
            <person name="Braus-Stromeyer S.A."/>
            <person name="Caldana C."/>
            <person name="Canovas D."/>
            <person name="Cerqueira G.C."/>
            <person name="Chen F."/>
            <person name="Chen W."/>
            <person name="Choi C."/>
            <person name="Clum A."/>
            <person name="Dos Santos R.A."/>
            <person name="Damasio A.R."/>
            <person name="Diallinas G."/>
            <person name="Emri T."/>
            <person name="Fekete E."/>
            <person name="Flipphi M."/>
            <person name="Freyberg S."/>
            <person name="Gallo A."/>
            <person name="Gournas C."/>
            <person name="Habgood R."/>
            <person name="Hainaut M."/>
            <person name="Harispe M.L."/>
            <person name="Henrissat B."/>
            <person name="Hilden K.S."/>
            <person name="Hope R."/>
            <person name="Hossain A."/>
            <person name="Karabika E."/>
            <person name="Karaffa L."/>
            <person name="Karanyi Z."/>
            <person name="Krasevec N."/>
            <person name="Kuo A."/>
            <person name="Kusch H."/>
            <person name="LaButti K."/>
            <person name="Lagendijk E.L."/>
            <person name="Lapidus A."/>
            <person name="Levasseur A."/>
            <person name="Lindquist E."/>
            <person name="Lipzen A."/>
            <person name="Logrieco A.F."/>
            <person name="MacCabe A."/>
            <person name="Maekelae M.R."/>
            <person name="Malavazi I."/>
            <person name="Melin P."/>
            <person name="Meyer V."/>
            <person name="Mielnichuk N."/>
            <person name="Miskei M."/>
            <person name="Molnar A.P."/>
            <person name="Mule G."/>
            <person name="Ngan C.Y."/>
            <person name="Orejas M."/>
            <person name="Orosz E."/>
            <person name="Ouedraogo J.P."/>
            <person name="Overkamp K.M."/>
            <person name="Park H.-S."/>
            <person name="Perrone G."/>
            <person name="Piumi F."/>
            <person name="Punt P.J."/>
            <person name="Ram A.F."/>
            <person name="Ramon A."/>
            <person name="Rauscher S."/>
            <person name="Record E."/>
            <person name="Riano-Pachon D.M."/>
            <person name="Robert V."/>
            <person name="Roehrig J."/>
            <person name="Ruller R."/>
            <person name="Salamov A."/>
            <person name="Salih N.S."/>
            <person name="Samson R.A."/>
            <person name="Sandor E."/>
            <person name="Sanguinetti M."/>
            <person name="Schuetze T."/>
            <person name="Sepcic K."/>
            <person name="Shelest E."/>
            <person name="Sherlock G."/>
            <person name="Sophianopoulou V."/>
            <person name="Squina F.M."/>
            <person name="Sun H."/>
            <person name="Susca A."/>
            <person name="Todd R.B."/>
            <person name="Tsang A."/>
            <person name="Unkles S.E."/>
            <person name="van de Wiele N."/>
            <person name="van Rossen-Uffink D."/>
            <person name="Oliveira J.V."/>
            <person name="Vesth T.C."/>
            <person name="Visser J."/>
            <person name="Yu J.-H."/>
            <person name="Zhou M."/>
            <person name="Andersen M.R."/>
            <person name="Archer D.B."/>
            <person name="Baker S.E."/>
            <person name="Benoit I."/>
            <person name="Brakhage A.A."/>
            <person name="Braus G.H."/>
            <person name="Fischer R."/>
            <person name="Frisvad J.C."/>
            <person name="Goldman G.H."/>
            <person name="Houbraken J."/>
            <person name="Oakley B."/>
            <person name="Pocsi I."/>
            <person name="Scazzocchio C."/>
            <person name="Seiboth B."/>
            <person name="vanKuyk P.A."/>
            <person name="Wortman J."/>
            <person name="Dyer P.S."/>
            <person name="Grigoriev I.V."/>
        </authorList>
    </citation>
    <scope>NUCLEOTIDE SEQUENCE [LARGE SCALE GENOMIC DNA]</scope>
    <source>
        <strain evidence="3">ATCC 16872 / CBS 172.66 / WB 5094</strain>
    </source>
</reference>
<dbReference type="GO" id="GO:0004312">
    <property type="term" value="F:fatty acid synthase activity"/>
    <property type="evidence" value="ECO:0007669"/>
    <property type="project" value="TreeGrafter"/>
</dbReference>
<dbReference type="Pfam" id="PF00109">
    <property type="entry name" value="ketoacyl-synt"/>
    <property type="match status" value="1"/>
</dbReference>
<feature type="domain" description="Beta-ketoacyl synthase-like N-terminal" evidence="1">
    <location>
        <begin position="1"/>
        <end position="57"/>
    </location>
</feature>
<dbReference type="SUPFAM" id="SSF53901">
    <property type="entry name" value="Thiolase-like"/>
    <property type="match status" value="1"/>
</dbReference>
<gene>
    <name evidence="2" type="ORF">ASPACDRAFT_109537</name>
</gene>
<dbReference type="RefSeq" id="XP_020061066.1">
    <property type="nucleotide sequence ID" value="XM_020195400.1"/>
</dbReference>
<dbReference type="Proteomes" id="UP000184546">
    <property type="component" value="Unassembled WGS sequence"/>
</dbReference>
<dbReference type="VEuPathDB" id="FungiDB:ASPACDRAFT_109537"/>
<dbReference type="EMBL" id="KV878970">
    <property type="protein sequence ID" value="OJK04727.1"/>
    <property type="molecule type" value="Genomic_DNA"/>
</dbReference>
<organism evidence="2 3">
    <name type="scientific">Aspergillus aculeatus (strain ATCC 16872 / CBS 172.66 / WB 5094)</name>
    <dbReference type="NCBI Taxonomy" id="690307"/>
    <lineage>
        <taxon>Eukaryota</taxon>
        <taxon>Fungi</taxon>
        <taxon>Dikarya</taxon>
        <taxon>Ascomycota</taxon>
        <taxon>Pezizomycotina</taxon>
        <taxon>Eurotiomycetes</taxon>
        <taxon>Eurotiomycetidae</taxon>
        <taxon>Eurotiales</taxon>
        <taxon>Aspergillaceae</taxon>
        <taxon>Aspergillus</taxon>
        <taxon>Aspergillus subgen. Circumdati</taxon>
    </lineage>
</organism>
<dbReference type="Gene3D" id="3.40.47.10">
    <property type="match status" value="1"/>
</dbReference>